<dbReference type="Proteomes" id="UP000824533">
    <property type="component" value="Linkage Group LG15"/>
</dbReference>
<proteinExistence type="predicted"/>
<keyword evidence="2" id="KW-1185">Reference proteome</keyword>
<comment type="caution">
    <text evidence="1">The sequence shown here is derived from an EMBL/GenBank/DDBJ whole genome shotgun (WGS) entry which is preliminary data.</text>
</comment>
<gene>
    <name evidence="1" type="ORF">K1T71_008806</name>
</gene>
<name>A0ACC1CWJ7_9NEOP</name>
<sequence length="130" mass="14208">MYHQLSKVTGRLVSATHLQSPLFPVVPIALQRVEPPTIQYTTAHLSTVTEASACPAPGKRNLIPGTNQPYPPVPESIRKQQELFQKDNDLPVFLKGGPMDSLLYRVTMALCIVGLVGIAHTIYGHAVPKK</sequence>
<organism evidence="1 2">
    <name type="scientific">Dendrolimus kikuchii</name>
    <dbReference type="NCBI Taxonomy" id="765133"/>
    <lineage>
        <taxon>Eukaryota</taxon>
        <taxon>Metazoa</taxon>
        <taxon>Ecdysozoa</taxon>
        <taxon>Arthropoda</taxon>
        <taxon>Hexapoda</taxon>
        <taxon>Insecta</taxon>
        <taxon>Pterygota</taxon>
        <taxon>Neoptera</taxon>
        <taxon>Endopterygota</taxon>
        <taxon>Lepidoptera</taxon>
        <taxon>Glossata</taxon>
        <taxon>Ditrysia</taxon>
        <taxon>Bombycoidea</taxon>
        <taxon>Lasiocampidae</taxon>
        <taxon>Dendrolimus</taxon>
    </lineage>
</organism>
<evidence type="ECO:0000313" key="2">
    <source>
        <dbReference type="Proteomes" id="UP000824533"/>
    </source>
</evidence>
<reference evidence="1 2" key="1">
    <citation type="journal article" date="2021" name="Front. Genet.">
        <title>Chromosome-Level Genome Assembly Reveals Significant Gene Expansion in the Toll and IMD Signaling Pathways of Dendrolimus kikuchii.</title>
        <authorList>
            <person name="Zhou J."/>
            <person name="Wu P."/>
            <person name="Xiong Z."/>
            <person name="Liu N."/>
            <person name="Zhao N."/>
            <person name="Ji M."/>
            <person name="Qiu Y."/>
            <person name="Yang B."/>
        </authorList>
    </citation>
    <scope>NUCLEOTIDE SEQUENCE [LARGE SCALE GENOMIC DNA]</scope>
    <source>
        <strain evidence="1">Ann1</strain>
    </source>
</reference>
<protein>
    <submittedName>
        <fullName evidence="1">Uncharacterized protein</fullName>
    </submittedName>
</protein>
<dbReference type="EMBL" id="CM034401">
    <property type="protein sequence ID" value="KAJ0175647.1"/>
    <property type="molecule type" value="Genomic_DNA"/>
</dbReference>
<accession>A0ACC1CWJ7</accession>
<evidence type="ECO:0000313" key="1">
    <source>
        <dbReference type="EMBL" id="KAJ0175647.1"/>
    </source>
</evidence>